<sequence length="107" mass="12070">MTRVFLWLAKAIVLGFWIGAIYFTFLHPLPGKISTLIPAFAVLMLLVHGIQAAMLTLIANGIMPLKWQHYVSVLLFGFFTMLDLRKALFQAAERKVAEKRNPPSTPE</sequence>
<keyword evidence="3" id="KW-1185">Reference proteome</keyword>
<protein>
    <submittedName>
        <fullName evidence="2">DUF1145 domain-containing protein</fullName>
    </submittedName>
</protein>
<dbReference type="Pfam" id="PF06611">
    <property type="entry name" value="DUF1145"/>
    <property type="match status" value="1"/>
</dbReference>
<dbReference type="PANTHER" id="PTHR38775:SF1">
    <property type="entry name" value="INNER MEMBRANE PROTEIN"/>
    <property type="match status" value="1"/>
</dbReference>
<evidence type="ECO:0000313" key="3">
    <source>
        <dbReference type="Proteomes" id="UP001595692"/>
    </source>
</evidence>
<dbReference type="InterPro" id="IPR009525">
    <property type="entry name" value="DUF1145"/>
</dbReference>
<feature type="transmembrane region" description="Helical" evidence="1">
    <location>
        <begin position="6"/>
        <end position="25"/>
    </location>
</feature>
<reference evidence="3" key="1">
    <citation type="journal article" date="2019" name="Int. J. Syst. Evol. Microbiol.">
        <title>The Global Catalogue of Microorganisms (GCM) 10K type strain sequencing project: providing services to taxonomists for standard genome sequencing and annotation.</title>
        <authorList>
            <consortium name="The Broad Institute Genomics Platform"/>
            <consortium name="The Broad Institute Genome Sequencing Center for Infectious Disease"/>
            <person name="Wu L."/>
            <person name="Ma J."/>
        </authorList>
    </citation>
    <scope>NUCLEOTIDE SEQUENCE [LARGE SCALE GENOMIC DNA]</scope>
    <source>
        <strain evidence="3">CCUG 54939</strain>
    </source>
</reference>
<dbReference type="EMBL" id="JBHSAF010000012">
    <property type="protein sequence ID" value="MFC3913743.1"/>
    <property type="molecule type" value="Genomic_DNA"/>
</dbReference>
<evidence type="ECO:0000313" key="2">
    <source>
        <dbReference type="EMBL" id="MFC3913743.1"/>
    </source>
</evidence>
<organism evidence="2 3">
    <name type="scientific">Pseudaeromonas sharmana</name>
    <dbReference type="NCBI Taxonomy" id="328412"/>
    <lineage>
        <taxon>Bacteria</taxon>
        <taxon>Pseudomonadati</taxon>
        <taxon>Pseudomonadota</taxon>
        <taxon>Gammaproteobacteria</taxon>
        <taxon>Aeromonadales</taxon>
        <taxon>Aeromonadaceae</taxon>
        <taxon>Pseudaeromonas</taxon>
    </lineage>
</organism>
<dbReference type="PANTHER" id="PTHR38775">
    <property type="entry name" value="INNER MEMBRANE PROTEIN-RELATED"/>
    <property type="match status" value="1"/>
</dbReference>
<keyword evidence="1" id="KW-0472">Membrane</keyword>
<gene>
    <name evidence="2" type="ORF">ACFOSS_09725</name>
</gene>
<dbReference type="Proteomes" id="UP001595692">
    <property type="component" value="Unassembled WGS sequence"/>
</dbReference>
<proteinExistence type="predicted"/>
<feature type="transmembrane region" description="Helical" evidence="1">
    <location>
        <begin position="37"/>
        <end position="61"/>
    </location>
</feature>
<comment type="caution">
    <text evidence="2">The sequence shown here is derived from an EMBL/GenBank/DDBJ whole genome shotgun (WGS) entry which is preliminary data.</text>
</comment>
<keyword evidence="1" id="KW-0812">Transmembrane</keyword>
<accession>A0ABV8CNL7</accession>
<keyword evidence="1" id="KW-1133">Transmembrane helix</keyword>
<dbReference type="RefSeq" id="WP_377152146.1">
    <property type="nucleotide sequence ID" value="NZ_JBHSAF010000012.1"/>
</dbReference>
<name>A0ABV8CNL7_9GAMM</name>
<evidence type="ECO:0000256" key="1">
    <source>
        <dbReference type="SAM" id="Phobius"/>
    </source>
</evidence>
<feature type="transmembrane region" description="Helical" evidence="1">
    <location>
        <begin position="67"/>
        <end position="84"/>
    </location>
</feature>